<dbReference type="InterPro" id="IPR011009">
    <property type="entry name" value="Kinase-like_dom_sf"/>
</dbReference>
<dbReference type="Pfam" id="PF14479">
    <property type="entry name" value="HeLo"/>
    <property type="match status" value="1"/>
</dbReference>
<accession>A0A9N9U885</accession>
<name>A0A9N9U885_9HYPO</name>
<proteinExistence type="predicted"/>
<evidence type="ECO:0000313" key="3">
    <source>
        <dbReference type="Proteomes" id="UP000754883"/>
    </source>
</evidence>
<dbReference type="InterPro" id="IPR000719">
    <property type="entry name" value="Prot_kinase_dom"/>
</dbReference>
<gene>
    <name evidence="2" type="ORF">CBYS24578_00018006</name>
</gene>
<sequence length="587" mass="66364">MDPISAAGIGLGVTSLSLQVFSGCIKGYQMFIDMVGMPAEFEHLRTRLRIEQSRCLLWGEKIGLVEELLDRPRGMLQMNHNLVLDMLHQIQTTFKACVETTSAFGHVAADRNSEAQINTTDSQSKPRSTFLRKTLAVWERSGRVAAKLEWAMLKKDSFEKLVTKLVQYNDRIESFLDRSALEDLRTMQAQHNLALLQMTDRIDQIQDLIRAMSVVRRSPADEGDLDSLFSRAVTFGEEPSDVTNQSVVSLAEFKRHHLSIEMNISPSETFLIPPNDMELDGAPKYFGRQLANLDGQKVWLEWRESVDDAFSQKTYSSTVETRVKKLSAILAASDRPRAFHSPQCLGYYRSEASGKPGYALVYKWPVDTHGQNADMVSLRELLSKMSVPPAFNTRLQIAKMLASSLLYLHAVDWVHKDVRSDSILFAADPDRTINLKEPIFSGFEFSRPALPEEVTVSHEFSDKHDLYRHPDLLTLNAGRSKKSHDIYSLGLVLAEIALWEPIEDIVEIKVRRKELKSVRKRMLSSTVSSFLGERVGWIYADVVRDCIEGGQALDLLPGDDEEDPETGVRLSNALHERVVQKLESIRV</sequence>
<dbReference type="Gene3D" id="1.20.120.1020">
    <property type="entry name" value="Prion-inhibition and propagation, HeLo domain"/>
    <property type="match status" value="1"/>
</dbReference>
<dbReference type="EMBL" id="CABFNO020001355">
    <property type="protein sequence ID" value="CAG9983064.1"/>
    <property type="molecule type" value="Genomic_DNA"/>
</dbReference>
<feature type="domain" description="Protein kinase" evidence="1">
    <location>
        <begin position="242"/>
        <end position="578"/>
    </location>
</feature>
<organism evidence="2 3">
    <name type="scientific">Clonostachys byssicola</name>
    <dbReference type="NCBI Taxonomy" id="160290"/>
    <lineage>
        <taxon>Eukaryota</taxon>
        <taxon>Fungi</taxon>
        <taxon>Dikarya</taxon>
        <taxon>Ascomycota</taxon>
        <taxon>Pezizomycotina</taxon>
        <taxon>Sordariomycetes</taxon>
        <taxon>Hypocreomycetidae</taxon>
        <taxon>Hypocreales</taxon>
        <taxon>Bionectriaceae</taxon>
        <taxon>Clonostachys</taxon>
    </lineage>
</organism>
<dbReference type="InterPro" id="IPR056002">
    <property type="entry name" value="DUF7580"/>
</dbReference>
<protein>
    <recommendedName>
        <fullName evidence="1">Protein kinase domain-containing protein</fullName>
    </recommendedName>
</protein>
<comment type="caution">
    <text evidence="2">The sequence shown here is derived from an EMBL/GenBank/DDBJ whole genome shotgun (WGS) entry which is preliminary data.</text>
</comment>
<dbReference type="Pfam" id="PF24476">
    <property type="entry name" value="DUF7580"/>
    <property type="match status" value="1"/>
</dbReference>
<dbReference type="SUPFAM" id="SSF56112">
    <property type="entry name" value="Protein kinase-like (PK-like)"/>
    <property type="match status" value="1"/>
</dbReference>
<dbReference type="Gene3D" id="1.10.510.10">
    <property type="entry name" value="Transferase(Phosphotransferase) domain 1"/>
    <property type="match status" value="1"/>
</dbReference>
<dbReference type="PROSITE" id="PS50011">
    <property type="entry name" value="PROTEIN_KINASE_DOM"/>
    <property type="match status" value="1"/>
</dbReference>
<dbReference type="PANTHER" id="PTHR37542">
    <property type="entry name" value="HELO DOMAIN-CONTAINING PROTEIN-RELATED"/>
    <property type="match status" value="1"/>
</dbReference>
<evidence type="ECO:0000259" key="1">
    <source>
        <dbReference type="PROSITE" id="PS50011"/>
    </source>
</evidence>
<dbReference type="GO" id="GO:0004672">
    <property type="term" value="F:protein kinase activity"/>
    <property type="evidence" value="ECO:0007669"/>
    <property type="project" value="InterPro"/>
</dbReference>
<evidence type="ECO:0000313" key="2">
    <source>
        <dbReference type="EMBL" id="CAG9983064.1"/>
    </source>
</evidence>
<dbReference type="OrthoDB" id="1911848at2759"/>
<keyword evidence="3" id="KW-1185">Reference proteome</keyword>
<dbReference type="InterPro" id="IPR029498">
    <property type="entry name" value="HeLo_dom"/>
</dbReference>
<dbReference type="PANTHER" id="PTHR37542:SF1">
    <property type="entry name" value="PRION-INHIBITION AND PROPAGATION HELO DOMAIN-CONTAINING PROTEIN"/>
    <property type="match status" value="1"/>
</dbReference>
<dbReference type="AlphaFoldDB" id="A0A9N9U885"/>
<dbReference type="InterPro" id="IPR038305">
    <property type="entry name" value="HeLo_sf"/>
</dbReference>
<dbReference type="Proteomes" id="UP000754883">
    <property type="component" value="Unassembled WGS sequence"/>
</dbReference>
<reference evidence="2" key="1">
    <citation type="submission" date="2021-10" db="EMBL/GenBank/DDBJ databases">
        <authorList>
            <person name="Piombo E."/>
        </authorList>
    </citation>
    <scope>NUCLEOTIDE SEQUENCE</scope>
</reference>
<dbReference type="GO" id="GO:0005524">
    <property type="term" value="F:ATP binding"/>
    <property type="evidence" value="ECO:0007669"/>
    <property type="project" value="InterPro"/>
</dbReference>